<keyword evidence="2" id="KW-0813">Transport</keyword>
<feature type="transmembrane region" description="Helical" evidence="7">
    <location>
        <begin position="209"/>
        <end position="229"/>
    </location>
</feature>
<dbReference type="InterPro" id="IPR050133">
    <property type="entry name" value="NqrDE/RnfAE_oxidrdctase"/>
</dbReference>
<feature type="chain" id="PRO_5032922011" evidence="8">
    <location>
        <begin position="20"/>
        <end position="332"/>
    </location>
</feature>
<keyword evidence="5 7" id="KW-1133">Transmembrane helix</keyword>
<evidence type="ECO:0000256" key="4">
    <source>
        <dbReference type="ARBA" id="ARBA00022967"/>
    </source>
</evidence>
<dbReference type="GO" id="GO:0005886">
    <property type="term" value="C:plasma membrane"/>
    <property type="evidence" value="ECO:0007669"/>
    <property type="project" value="TreeGrafter"/>
</dbReference>
<keyword evidence="4" id="KW-1278">Translocase</keyword>
<dbReference type="AlphaFoldDB" id="A0A832I0L6"/>
<dbReference type="PANTHER" id="PTHR30335:SF0">
    <property type="entry name" value="ION-TRANSLOCATING OXIDOREDUCTASE COMPLEX SUBUNIT A"/>
    <property type="match status" value="1"/>
</dbReference>
<name>A0A832I0L6_UNCEI</name>
<evidence type="ECO:0000256" key="1">
    <source>
        <dbReference type="ARBA" id="ARBA00004127"/>
    </source>
</evidence>
<accession>A0A832I0L6</accession>
<comment type="subcellular location">
    <subcellularLocation>
        <location evidence="1">Endomembrane system</location>
        <topology evidence="1">Multi-pass membrane protein</topology>
    </subcellularLocation>
</comment>
<evidence type="ECO:0000256" key="5">
    <source>
        <dbReference type="ARBA" id="ARBA00022989"/>
    </source>
</evidence>
<dbReference type="PROSITE" id="PS51318">
    <property type="entry name" value="TAT"/>
    <property type="match status" value="1"/>
</dbReference>
<evidence type="ECO:0000256" key="8">
    <source>
        <dbReference type="SAM" id="SignalP"/>
    </source>
</evidence>
<dbReference type="GO" id="GO:0012505">
    <property type="term" value="C:endomembrane system"/>
    <property type="evidence" value="ECO:0007669"/>
    <property type="project" value="UniProtKB-SubCell"/>
</dbReference>
<feature type="transmembrane region" description="Helical" evidence="7">
    <location>
        <begin position="241"/>
        <end position="260"/>
    </location>
</feature>
<feature type="transmembrane region" description="Helical" evidence="7">
    <location>
        <begin position="310"/>
        <end position="331"/>
    </location>
</feature>
<protein>
    <submittedName>
        <fullName evidence="9">NADH-quinone reductase</fullName>
    </submittedName>
</protein>
<dbReference type="Pfam" id="PF02508">
    <property type="entry name" value="Rnf-Nqr"/>
    <property type="match status" value="1"/>
</dbReference>
<feature type="signal peptide" evidence="8">
    <location>
        <begin position="1"/>
        <end position="19"/>
    </location>
</feature>
<gene>
    <name evidence="9" type="ORF">ENR23_03390</name>
</gene>
<dbReference type="EMBL" id="DSQF01000004">
    <property type="protein sequence ID" value="HGZ42466.1"/>
    <property type="molecule type" value="Genomic_DNA"/>
</dbReference>
<keyword evidence="3 7" id="KW-0812">Transmembrane</keyword>
<evidence type="ECO:0000256" key="7">
    <source>
        <dbReference type="SAM" id="Phobius"/>
    </source>
</evidence>
<feature type="transmembrane region" description="Helical" evidence="7">
    <location>
        <begin position="176"/>
        <end position="197"/>
    </location>
</feature>
<organism evidence="9">
    <name type="scientific">Eiseniibacteriota bacterium</name>
    <dbReference type="NCBI Taxonomy" id="2212470"/>
    <lineage>
        <taxon>Bacteria</taxon>
        <taxon>Candidatus Eiseniibacteriota</taxon>
    </lineage>
</organism>
<evidence type="ECO:0000256" key="3">
    <source>
        <dbReference type="ARBA" id="ARBA00022692"/>
    </source>
</evidence>
<feature type="transmembrane region" description="Helical" evidence="7">
    <location>
        <begin position="139"/>
        <end position="169"/>
    </location>
</feature>
<evidence type="ECO:0000256" key="6">
    <source>
        <dbReference type="ARBA" id="ARBA00023136"/>
    </source>
</evidence>
<feature type="transmembrane region" description="Helical" evidence="7">
    <location>
        <begin position="272"/>
        <end position="289"/>
    </location>
</feature>
<dbReference type="InterPro" id="IPR003667">
    <property type="entry name" value="NqrDE/RnfAE"/>
</dbReference>
<dbReference type="PANTHER" id="PTHR30335">
    <property type="entry name" value="INTEGRAL MEMBRANE PROTEIN OF SOXR-REDUCING COMPLEX"/>
    <property type="match status" value="1"/>
</dbReference>
<keyword evidence="8" id="KW-0732">Signal</keyword>
<keyword evidence="6 7" id="KW-0472">Membrane</keyword>
<reference evidence="9" key="1">
    <citation type="journal article" date="2020" name="mSystems">
        <title>Genome- and Community-Level Interaction Insights into Carbon Utilization and Element Cycling Functions of Hydrothermarchaeota in Hydrothermal Sediment.</title>
        <authorList>
            <person name="Zhou Z."/>
            <person name="Liu Y."/>
            <person name="Xu W."/>
            <person name="Pan J."/>
            <person name="Luo Z.H."/>
            <person name="Li M."/>
        </authorList>
    </citation>
    <scope>NUCLEOTIDE SEQUENCE [LARGE SCALE GENOMIC DNA]</scope>
    <source>
        <strain evidence="9">SpSt-381</strain>
    </source>
</reference>
<comment type="caution">
    <text evidence="9">The sequence shown here is derived from an EMBL/GenBank/DDBJ whole genome shotgun (WGS) entry which is preliminary data.</text>
</comment>
<dbReference type="InterPro" id="IPR006311">
    <property type="entry name" value="TAT_signal"/>
</dbReference>
<evidence type="ECO:0000313" key="9">
    <source>
        <dbReference type="EMBL" id="HGZ42466.1"/>
    </source>
</evidence>
<evidence type="ECO:0000256" key="2">
    <source>
        <dbReference type="ARBA" id="ARBA00022448"/>
    </source>
</evidence>
<proteinExistence type="predicted"/>
<sequence>MRDLRAVRAARVTAGGARAALRAAALGAALGAFGALAPAAAAPDALPASDPGRLVRSAAIRTPDQVVLRLARPLARRDAANFRFTEASAPDLPYPIREVRADGETGLVLVVDGRLDPQASYRLEIADPPVSRPVRPAPWALFTTTILAAALINNFVFTRYLGLCVFFGVSRRRDTALGMGATFFMVMVGSGMLSWLLYRFVLRPLDLRFLQILVFIGVVAFMVQLLDTVLKKVHAALHEKFGIYLVLITTNCIILAVPLLNAAADAGAMESLALAMGSGAGFALALFLMSCAREKVELAQVPKDFQGLPLAFALTGLFALAFMGFSGLSFFR</sequence>